<sequence length="236" mass="26840">MKLFKKTFLVIASIFLGSLTMQAQDNTRELSSLLNMKSNYLEQEMQKHGYKHIKTEKSGTSAYAYWWNSNRNKCVTSRVTDAKVKSIVNTMPFDCGKTSDNSHSSNNHSNDSQDEAYKRGVKDAKRGFKTPNAYSSQVLINAYDRGFNSSNNSHGNHHNNGHHSKTPKYTDLNGWVATSAYAVLKERGFKEVKKFSEGDTTYRLWYHNGSDLCIKTESKHKKIAKIFKSNSENCPN</sequence>
<reference evidence="1" key="1">
    <citation type="submission" date="2021-05" db="EMBL/GenBank/DDBJ databases">
        <title>Draft genomes of bacteria isolated from model marine particles.</title>
        <authorList>
            <person name="Datta M.S."/>
            <person name="Schwartzman J.A."/>
            <person name="Enke T.N."/>
            <person name="Saavedra J."/>
            <person name="Cermak N."/>
            <person name="Cordero O.X."/>
        </authorList>
    </citation>
    <scope>NUCLEOTIDE SEQUENCE</scope>
    <source>
        <strain evidence="1">I2M19</strain>
    </source>
</reference>
<dbReference type="Proteomes" id="UP001647509">
    <property type="component" value="Unassembled WGS sequence"/>
</dbReference>
<protein>
    <submittedName>
        <fullName evidence="1">Uncharacterized protein</fullName>
    </submittedName>
</protein>
<name>A0ACC5U9E8_9FLAO</name>
<evidence type="ECO:0000313" key="1">
    <source>
        <dbReference type="EMBL" id="MBU2950815.1"/>
    </source>
</evidence>
<gene>
    <name evidence="1" type="ORF">KO493_08910</name>
</gene>
<comment type="caution">
    <text evidence="1">The sequence shown here is derived from an EMBL/GenBank/DDBJ whole genome shotgun (WGS) entry which is preliminary data.</text>
</comment>
<evidence type="ECO:0000313" key="2">
    <source>
        <dbReference type="Proteomes" id="UP001647509"/>
    </source>
</evidence>
<keyword evidence="2" id="KW-1185">Reference proteome</keyword>
<organism evidence="1 2">
    <name type="scientific">Pseudotamlana agarivorans</name>
    <dbReference type="NCBI Taxonomy" id="481183"/>
    <lineage>
        <taxon>Bacteria</taxon>
        <taxon>Pseudomonadati</taxon>
        <taxon>Bacteroidota</taxon>
        <taxon>Flavobacteriia</taxon>
        <taxon>Flavobacteriales</taxon>
        <taxon>Flavobacteriaceae</taxon>
        <taxon>Pseudotamlana</taxon>
    </lineage>
</organism>
<accession>A0ACC5U9E8</accession>
<proteinExistence type="predicted"/>
<dbReference type="EMBL" id="JAHKPD010000013">
    <property type="protein sequence ID" value="MBU2950815.1"/>
    <property type="molecule type" value="Genomic_DNA"/>
</dbReference>